<dbReference type="Gene3D" id="3.40.50.150">
    <property type="entry name" value="Vaccinia Virus protein VP39"/>
    <property type="match status" value="1"/>
</dbReference>
<name>A0A2R8FEB9_9VIRU</name>
<dbReference type="GO" id="GO:0008168">
    <property type="term" value="F:methyltransferase activity"/>
    <property type="evidence" value="ECO:0007669"/>
    <property type="project" value="UniProtKB-KW"/>
</dbReference>
<dbReference type="PANTHER" id="PTHR43667">
    <property type="entry name" value="CYCLOPROPANE-FATTY-ACYL-PHOSPHOLIPID SYNTHASE"/>
    <property type="match status" value="1"/>
</dbReference>
<dbReference type="CDD" id="cd02440">
    <property type="entry name" value="AdoMet_MTases"/>
    <property type="match status" value="1"/>
</dbReference>
<organism evidence="5">
    <name type="scientific">Brazilian cedratvirus IHUMI</name>
    <dbReference type="NCBI Taxonomy" id="2126980"/>
    <lineage>
        <taxon>Viruses</taxon>
        <taxon>Pithoviruses</taxon>
        <taxon>Orthocedratvirinae</taxon>
        <taxon>Alphacedratvirus</taxon>
        <taxon>Alphacedratvirus brasiliense</taxon>
    </lineage>
</organism>
<evidence type="ECO:0000256" key="4">
    <source>
        <dbReference type="ARBA" id="ARBA00023098"/>
    </source>
</evidence>
<evidence type="ECO:0000256" key="1">
    <source>
        <dbReference type="ARBA" id="ARBA00022603"/>
    </source>
</evidence>
<keyword evidence="6" id="KW-1185">Reference proteome</keyword>
<dbReference type="EMBL" id="LT994651">
    <property type="protein sequence ID" value="SPN79342.1"/>
    <property type="molecule type" value="Genomic_DNA"/>
</dbReference>
<keyword evidence="4" id="KW-0443">Lipid metabolism</keyword>
<dbReference type="InterPro" id="IPR029063">
    <property type="entry name" value="SAM-dependent_MTases_sf"/>
</dbReference>
<proteinExistence type="predicted"/>
<dbReference type="Pfam" id="PF02353">
    <property type="entry name" value="CMAS"/>
    <property type="match status" value="1"/>
</dbReference>
<dbReference type="PANTHER" id="PTHR43667:SF1">
    <property type="entry name" value="CYCLOPROPANE-FATTY-ACYL-PHOSPHOLIPID SYNTHASE"/>
    <property type="match status" value="1"/>
</dbReference>
<keyword evidence="2 5" id="KW-0808">Transferase</keyword>
<dbReference type="InterPro" id="IPR050723">
    <property type="entry name" value="CFA/CMAS"/>
</dbReference>
<dbReference type="Proteomes" id="UP000273054">
    <property type="component" value="Segment"/>
</dbReference>
<protein>
    <submittedName>
        <fullName evidence="5">S-adenosyl-L-methionine-dependent methyltransferase</fullName>
    </submittedName>
</protein>
<dbReference type="SUPFAM" id="SSF53335">
    <property type="entry name" value="S-adenosyl-L-methionine-dependent methyltransferases"/>
    <property type="match status" value="1"/>
</dbReference>
<dbReference type="GO" id="GO:0032259">
    <property type="term" value="P:methylation"/>
    <property type="evidence" value="ECO:0007669"/>
    <property type="project" value="UniProtKB-KW"/>
</dbReference>
<keyword evidence="3" id="KW-0949">S-adenosyl-L-methionine</keyword>
<gene>
    <name evidence="5" type="ORF">BRZCDTV_287</name>
</gene>
<reference evidence="5" key="1">
    <citation type="submission" date="2018-03" db="EMBL/GenBank/DDBJ databases">
        <authorList>
            <consortium name="Urmite Genomes"/>
        </authorList>
    </citation>
    <scope>NUCLEOTIDE SEQUENCE [LARGE SCALE GENOMIC DNA]</scope>
    <source>
        <strain evidence="5">IHUMI-27.7</strain>
    </source>
</reference>
<dbReference type="GO" id="GO:0006629">
    <property type="term" value="P:lipid metabolic process"/>
    <property type="evidence" value="ECO:0007669"/>
    <property type="project" value="UniProtKB-KW"/>
</dbReference>
<evidence type="ECO:0000313" key="6">
    <source>
        <dbReference type="Proteomes" id="UP000273054"/>
    </source>
</evidence>
<accession>A0A2R8FEB9</accession>
<evidence type="ECO:0000256" key="3">
    <source>
        <dbReference type="ARBA" id="ARBA00022691"/>
    </source>
</evidence>
<evidence type="ECO:0000313" key="5">
    <source>
        <dbReference type="EMBL" id="SPN79342.1"/>
    </source>
</evidence>
<sequence>MLLLTLFSIFLYLKSLVERFLFPSKMRNPFVRDLPTDVLSYNLCKREKPSRRFFPNFKKPKTTFFALNVFPGLFSPSTETLSQAQKSMMRKIGRNLSLTPGTRILDIGCSSPALISYLSQTYDVYIDGLTSSPSRYEMCCSLDLKGCNFYLSDFGEFTSPLPYHRIYSSTPFIYQDDTFLQKIRSHLLDDGYFLCFLLQGESLHSWLNMELGLMDKELVLDRQDLLLSRLDDLTLHYDKTLLLKSFLCENKLGNYTLGVLSGCLRARRMRLYQCLFKREQV</sequence>
<evidence type="ECO:0000256" key="2">
    <source>
        <dbReference type="ARBA" id="ARBA00022679"/>
    </source>
</evidence>
<keyword evidence="1 5" id="KW-0489">Methyltransferase</keyword>